<evidence type="ECO:0000256" key="3">
    <source>
        <dbReference type="ARBA" id="ARBA00022837"/>
    </source>
</evidence>
<dbReference type="InterPro" id="IPR001343">
    <property type="entry name" value="Hemolysn_Ca-bd"/>
</dbReference>
<dbReference type="EMBL" id="CP127389">
    <property type="protein sequence ID" value="WIV89030.1"/>
    <property type="molecule type" value="Genomic_DNA"/>
</dbReference>
<dbReference type="InterPro" id="IPR050557">
    <property type="entry name" value="RTX_toxin/Mannuronan_C5-epim"/>
</dbReference>
<dbReference type="PANTHER" id="PTHR38340:SF1">
    <property type="entry name" value="S-LAYER PROTEIN"/>
    <property type="match status" value="1"/>
</dbReference>
<accession>A0ABY8YB16</accession>
<evidence type="ECO:0000256" key="1">
    <source>
        <dbReference type="ARBA" id="ARBA00004613"/>
    </source>
</evidence>
<sequence>MEEITYQKWLSFSSLSEENLTLTERTNQAIEVIHAVYDNPSLIKKLSLFSENLLASFFDENKRGILYRVLLDNISIFKNYKKIINSFQNIITMIHHKKIPDSLSPFKALEKVNELNQLDILKVNNQRLLNKENITINNLSIDQQLLVNMGAKVNGKNIDSVDLNTVNKLESKLTFDPYHLNDYFLSISGSEKDKYVISLFRHLLNNKEEKIKYLLSNDVNRIDYLAASERLTKMIKLGNKDYSDKDWDLLRNASLTLPRHMKIISKIGYANISYGMWQSINSTFMLAEQLNNPLLSPKERKEIINSLAIMWSEMAYNGLSELIEITLAKGLLKYRHNPLEYVSKLSTRVGIGLNVLSIGFDIYNSYDNFSRISSENNEKRQIDYIVNGSLAVVSGLVTLGVSIAMLAGSTIAGPIGIVAGAVITLATSIYNAARLIEEAKAKIHFTPLEEFNNGFYAFLMGDLIPDKKNEIIYLETETQLEDMIDKNAVNYLDEIKKQNHQSRYFYTNEKQIYKEYYYYKVIPHLMGKTLDSILIPLGEYVSQRISQNISQEMAEKIAALSYHLRSEKTEYKYYLPKEAIATNETLIFDIDFYVDELNRYTMDIISDDDSPVFDNLVDSDFLRDIKTNRENIINVLGVENLSESLIKANQYKKYYVSDWNENEKLYFNTYHGNDIIAAPLITQNIFDIYNGTKRISGGKKNDMFNLFSSESPLYASRFYGREGNDTLRIIKTPNKYTGYEVNLSDNYVKFRQSEEQTNSQNFHSKLFLYQENGRLYSKQLVDSMPNIVLQDQKVIAYLDSIENVIGSETGDDIIYGNQENNYLDGAGGADLLYGLGGNDTLVLQEGYAEGGEGNDSYVILRSSLEKNYNIQFETIINEVSHVESSIVRLNYHFDEIVAISRRGKDIIFDVKVNDGNKNNALVYHSITLKNVYHENDILAHRYTLTTLDGFLLTANENKTTEDNVLYKFSYLDKYNQNKETIQKLCINDNNHSLSISYSDDNKIITLLPQLQYSGFSFGEQLKLDIHGNEMNNHYLGITPNSLIKLSSGYDSYQIKTYLAKNKRDEIKVSLSNNINGIQSNSISDFFLSDISGFDLVFNHGVLSHRYHPDAHVKLIFEPSHLEMIYNSDMTIRFIDKDNVVFTLPTKDSLQGLLMPVSDLNMIINQEDNVLMIPESLTLDKETLSTYSLDSPRSLLRSVLMTQQKPDNQSIDHLPILELMEGDDIVVNHNKCSSVIDGGKGDDHIVVNHGHHILIAGDGNDNLNAGSGNDLLISQSGHDYLNGGIGSNIYIVQKRQGNVTVYDEGENSHLFITGLSEQDTFTYSEIGDDIQYKSQDNQFTLTVKTKENNHSSVILIEKQSSLSMQSLASIIQEMAQFNEQQLTTMQGSEFIPSPTWSPLSLVTKHL</sequence>
<organism evidence="4 5">
    <name type="scientific">Proteus appendicitidis</name>
    <dbReference type="NCBI Taxonomy" id="3034648"/>
    <lineage>
        <taxon>Bacteria</taxon>
        <taxon>Pseudomonadati</taxon>
        <taxon>Pseudomonadota</taxon>
        <taxon>Gammaproteobacteria</taxon>
        <taxon>Enterobacterales</taxon>
        <taxon>Morganellaceae</taxon>
        <taxon>Proteus</taxon>
    </lineage>
</organism>
<dbReference type="Gene3D" id="2.150.10.10">
    <property type="entry name" value="Serralysin-like metalloprotease, C-terminal"/>
    <property type="match status" value="2"/>
</dbReference>
<dbReference type="PANTHER" id="PTHR38340">
    <property type="entry name" value="S-LAYER PROTEIN"/>
    <property type="match status" value="1"/>
</dbReference>
<keyword evidence="2" id="KW-0964">Secreted</keyword>
<keyword evidence="3" id="KW-0106">Calcium</keyword>
<protein>
    <submittedName>
        <fullName evidence="4">Calcium-binding protein</fullName>
    </submittedName>
</protein>
<dbReference type="Pfam" id="PF00353">
    <property type="entry name" value="HemolysinCabind"/>
    <property type="match status" value="2"/>
</dbReference>
<dbReference type="InterPro" id="IPR011049">
    <property type="entry name" value="Serralysin-like_metalloprot_C"/>
</dbReference>
<dbReference type="RefSeq" id="WP_285805370.1">
    <property type="nucleotide sequence ID" value="NZ_CP127389.1"/>
</dbReference>
<dbReference type="SUPFAM" id="SSF51120">
    <property type="entry name" value="beta-Roll"/>
    <property type="match status" value="2"/>
</dbReference>
<gene>
    <name evidence="4" type="ORF">QQS39_03180</name>
</gene>
<proteinExistence type="predicted"/>
<dbReference type="PRINTS" id="PR00313">
    <property type="entry name" value="CABNDNGRPT"/>
</dbReference>
<evidence type="ECO:0000313" key="4">
    <source>
        <dbReference type="EMBL" id="WIV89030.1"/>
    </source>
</evidence>
<keyword evidence="5" id="KW-1185">Reference proteome</keyword>
<name>A0ABY8YB16_9GAMM</name>
<evidence type="ECO:0000313" key="5">
    <source>
        <dbReference type="Proteomes" id="UP001226651"/>
    </source>
</evidence>
<evidence type="ECO:0000256" key="2">
    <source>
        <dbReference type="ARBA" id="ARBA00022525"/>
    </source>
</evidence>
<reference evidence="4 5" key="1">
    <citation type="submission" date="2023-06" db="EMBL/GenBank/DDBJ databases">
        <title>Proteus appendicitidis sp. nov., isolated from the appendiceal pus of an appendicitis patient in Yongzhou, China.</title>
        <authorList>
            <person name="Cai X."/>
        </authorList>
    </citation>
    <scope>NUCLEOTIDE SEQUENCE [LARGE SCALE GENOMIC DNA]</scope>
    <source>
        <strain evidence="4 5">HZ0627</strain>
    </source>
</reference>
<dbReference type="Proteomes" id="UP001226651">
    <property type="component" value="Chromosome"/>
</dbReference>
<comment type="subcellular location">
    <subcellularLocation>
        <location evidence="1">Secreted</location>
    </subcellularLocation>
</comment>